<dbReference type="AlphaFoldDB" id="I6YXS9"/>
<organism evidence="1 2">
    <name type="scientific">Melioribacter roseus (strain DSM 23840 / JCM 17771 / VKM B-2668 / P3M-2)</name>
    <dbReference type="NCBI Taxonomy" id="1191523"/>
    <lineage>
        <taxon>Bacteria</taxon>
        <taxon>Pseudomonadati</taxon>
        <taxon>Ignavibacteriota</taxon>
        <taxon>Ignavibacteria</taxon>
        <taxon>Ignavibacteriales</taxon>
        <taxon>Melioribacteraceae</taxon>
        <taxon>Melioribacter</taxon>
    </lineage>
</organism>
<dbReference type="RefSeq" id="WP_014856799.1">
    <property type="nucleotide sequence ID" value="NC_018178.1"/>
</dbReference>
<dbReference type="NCBIfam" id="TIGR02530">
    <property type="entry name" value="flg_new"/>
    <property type="match status" value="1"/>
</dbReference>
<evidence type="ECO:0000313" key="2">
    <source>
        <dbReference type="Proteomes" id="UP000009011"/>
    </source>
</evidence>
<keyword evidence="1" id="KW-0966">Cell projection</keyword>
<accession>I6YXS9</accession>
<dbReference type="OrthoDB" id="165650at2"/>
<dbReference type="Pfam" id="PF12611">
    <property type="entry name" value="Flagellar_put"/>
    <property type="match status" value="1"/>
</dbReference>
<dbReference type="eggNOG" id="ENOG5032Y5R">
    <property type="taxonomic scope" value="Bacteria"/>
</dbReference>
<dbReference type="InterPro" id="IPR013367">
    <property type="entry name" value="Flagellar_put"/>
</dbReference>
<keyword evidence="1" id="KW-0282">Flagellum</keyword>
<reference evidence="1 2" key="1">
    <citation type="journal article" date="2013" name="PLoS ONE">
        <title>Genomic analysis of Melioribacter roseus, facultatively anaerobic organotrophic bacterium representing a novel deep lineage within Bacteriodetes/Chlorobi group.</title>
        <authorList>
            <person name="Kadnikov V.V."/>
            <person name="Mardanov A.V."/>
            <person name="Podosokorskaya O.A."/>
            <person name="Gavrilov S.N."/>
            <person name="Kublanov I.V."/>
            <person name="Beletsky A.V."/>
            <person name="Bonch-Osmolovskaya E.A."/>
            <person name="Ravin N.V."/>
        </authorList>
    </citation>
    <scope>NUCLEOTIDE SEQUENCE [LARGE SCALE GENOMIC DNA]</scope>
    <source>
        <strain evidence="2">JCM 17771 / P3M-2</strain>
    </source>
</reference>
<dbReference type="Proteomes" id="UP000009011">
    <property type="component" value="Chromosome"/>
</dbReference>
<evidence type="ECO:0000313" key="1">
    <source>
        <dbReference type="EMBL" id="AFN75367.1"/>
    </source>
</evidence>
<keyword evidence="1" id="KW-0969">Cilium</keyword>
<name>I6YXS9_MELRP</name>
<gene>
    <name evidence="1" type="ordered locus">MROS_2137</name>
</gene>
<protein>
    <submittedName>
        <fullName evidence="1">Flagellar operon protein</fullName>
    </submittedName>
</protein>
<dbReference type="HOGENOM" id="CLU_145226_3_0_10"/>
<proteinExistence type="predicted"/>
<dbReference type="EMBL" id="CP003557">
    <property type="protein sequence ID" value="AFN75367.1"/>
    <property type="molecule type" value="Genomic_DNA"/>
</dbReference>
<dbReference type="PATRIC" id="fig|1191523.3.peg.2261"/>
<keyword evidence="2" id="KW-1185">Reference proteome</keyword>
<dbReference type="STRING" id="1191523.MROS_2137"/>
<sequence>MAEINGVSVPFVPIVGNNTAVRNSRDPVKASFDSIFQQELEKVKFSNHALKRLESRNIQLGEEDLTKIQNAVEKAESKGARDSLILMDLSSNDRKAAFIVNIPNRTVVTAIEVENAEENVFTNIDSVVFA</sequence>
<dbReference type="KEGG" id="mro:MROS_2137"/>